<dbReference type="Pfam" id="PF01266">
    <property type="entry name" value="DAO"/>
    <property type="match status" value="1"/>
</dbReference>
<reference evidence="3" key="1">
    <citation type="submission" date="2020-10" db="EMBL/GenBank/DDBJ databases">
        <authorList>
            <person name="Gilroy R."/>
        </authorList>
    </citation>
    <scope>NUCLEOTIDE SEQUENCE</scope>
    <source>
        <strain evidence="3">17113</strain>
    </source>
</reference>
<dbReference type="InterPro" id="IPR036188">
    <property type="entry name" value="FAD/NAD-bd_sf"/>
</dbReference>
<evidence type="ECO:0000259" key="2">
    <source>
        <dbReference type="Pfam" id="PF04324"/>
    </source>
</evidence>
<name>A0A9D9DGD1_9FIRM</name>
<sequence length="470" mass="50910">MWDVIIIGAGAVGACLARELSKYGLSLLVLEKAYDVGDGASMANSGIVHSGYDPLPGSNKAFHNVRGNRLFPALCRDLDVPFRQIGSLTVACDEEGVETLRSLALRAKENGVEASIVLKKELAEIEPNISDDALAALFCPSAGIVDPFLFVAHAMENACDNGARIKFGIEAKHIGKTPFGYLVEDGNERYECRCLVNASGLNSARISRLLGLKRDDLLPTRGQYHVLDHFGSFVNHVLFPLPSQKGKGVLVTPTTSGNYLVGPSAEPLDEPDVSTDSEALSSVATQASTLVKTLPMNERIRVFSGIRSKSKGGDFSLSMALPGYYEFYGIDSPGLASSPSLAIQASEEIVAYLKAERKEGWQGKVKPYLRLSSLSLREREEKVRENPDYGEIVCCCEKISLGEIKDALHRSLPCLTVKGLKKRTRAGFGKCQGGFCQMRVLQEIAKANGIGVTEVRYGDGDSFIVKGERR</sequence>
<feature type="domain" description="BFD-like [2Fe-2S]-binding" evidence="2">
    <location>
        <begin position="392"/>
        <end position="441"/>
    </location>
</feature>
<evidence type="ECO:0000259" key="1">
    <source>
        <dbReference type="Pfam" id="PF01266"/>
    </source>
</evidence>
<dbReference type="Gene3D" id="3.30.9.10">
    <property type="entry name" value="D-Amino Acid Oxidase, subunit A, domain 2"/>
    <property type="match status" value="1"/>
</dbReference>
<evidence type="ECO:0000313" key="4">
    <source>
        <dbReference type="Proteomes" id="UP000823634"/>
    </source>
</evidence>
<dbReference type="PRINTS" id="PR00420">
    <property type="entry name" value="RNGMNOXGNASE"/>
</dbReference>
<dbReference type="EMBL" id="JADINA010000039">
    <property type="protein sequence ID" value="MBO8426836.1"/>
    <property type="molecule type" value="Genomic_DNA"/>
</dbReference>
<dbReference type="Pfam" id="PF04324">
    <property type="entry name" value="Fer2_BFD"/>
    <property type="match status" value="1"/>
</dbReference>
<protein>
    <submittedName>
        <fullName evidence="3">NAD(P)/FAD-dependent oxidoreductase</fullName>
    </submittedName>
</protein>
<accession>A0A9D9DGD1</accession>
<proteinExistence type="predicted"/>
<dbReference type="PANTHER" id="PTHR42720">
    <property type="entry name" value="GLYCEROL-3-PHOSPHATE DEHYDROGENASE"/>
    <property type="match status" value="1"/>
</dbReference>
<dbReference type="InterPro" id="IPR006076">
    <property type="entry name" value="FAD-dep_OxRdtase"/>
</dbReference>
<dbReference type="Gene3D" id="1.10.10.1100">
    <property type="entry name" value="BFD-like [2Fe-2S]-binding domain"/>
    <property type="match status" value="1"/>
</dbReference>
<dbReference type="Proteomes" id="UP000823634">
    <property type="component" value="Unassembled WGS sequence"/>
</dbReference>
<dbReference type="SUPFAM" id="SSF54373">
    <property type="entry name" value="FAD-linked reductases, C-terminal domain"/>
    <property type="match status" value="1"/>
</dbReference>
<comment type="caution">
    <text evidence="3">The sequence shown here is derived from an EMBL/GenBank/DDBJ whole genome shotgun (WGS) entry which is preliminary data.</text>
</comment>
<feature type="domain" description="FAD dependent oxidoreductase" evidence="1">
    <location>
        <begin position="3"/>
        <end position="342"/>
    </location>
</feature>
<gene>
    <name evidence="3" type="ORF">IAC61_05975</name>
</gene>
<dbReference type="CDD" id="cd19946">
    <property type="entry name" value="GlpA-like_Fer2_BFD-like"/>
    <property type="match status" value="1"/>
</dbReference>
<organism evidence="3 4">
    <name type="scientific">Candidatus Alloenteromonas pullistercoris</name>
    <dbReference type="NCBI Taxonomy" id="2840785"/>
    <lineage>
        <taxon>Bacteria</taxon>
        <taxon>Bacillati</taxon>
        <taxon>Bacillota</taxon>
        <taxon>Bacillota incertae sedis</taxon>
        <taxon>Candidatus Alloenteromonas</taxon>
    </lineage>
</organism>
<dbReference type="InterPro" id="IPR052745">
    <property type="entry name" value="G3P_Oxidase/Oxidoreductase"/>
</dbReference>
<dbReference type="SUPFAM" id="SSF51905">
    <property type="entry name" value="FAD/NAD(P)-binding domain"/>
    <property type="match status" value="1"/>
</dbReference>
<dbReference type="AlphaFoldDB" id="A0A9D9DGD1"/>
<dbReference type="Gene3D" id="3.50.50.60">
    <property type="entry name" value="FAD/NAD(P)-binding domain"/>
    <property type="match status" value="1"/>
</dbReference>
<reference evidence="3" key="2">
    <citation type="journal article" date="2021" name="PeerJ">
        <title>Extensive microbial diversity within the chicken gut microbiome revealed by metagenomics and culture.</title>
        <authorList>
            <person name="Gilroy R."/>
            <person name="Ravi A."/>
            <person name="Getino M."/>
            <person name="Pursley I."/>
            <person name="Horton D.L."/>
            <person name="Alikhan N.F."/>
            <person name="Baker D."/>
            <person name="Gharbi K."/>
            <person name="Hall N."/>
            <person name="Watson M."/>
            <person name="Adriaenssens E.M."/>
            <person name="Foster-Nyarko E."/>
            <person name="Jarju S."/>
            <person name="Secka A."/>
            <person name="Antonio M."/>
            <person name="Oren A."/>
            <person name="Chaudhuri R.R."/>
            <person name="La Ragione R."/>
            <person name="Hildebrand F."/>
            <person name="Pallen M.J."/>
        </authorList>
    </citation>
    <scope>NUCLEOTIDE SEQUENCE</scope>
    <source>
        <strain evidence="3">17113</strain>
    </source>
</reference>
<dbReference type="InterPro" id="IPR007419">
    <property type="entry name" value="BFD-like_2Fe2S-bd_dom"/>
</dbReference>
<dbReference type="PANTHER" id="PTHR42720:SF1">
    <property type="entry name" value="GLYCEROL 3-PHOSPHATE OXIDASE"/>
    <property type="match status" value="1"/>
</dbReference>
<dbReference type="InterPro" id="IPR041854">
    <property type="entry name" value="BFD-like_2Fe2S-bd_dom_sf"/>
</dbReference>
<evidence type="ECO:0000313" key="3">
    <source>
        <dbReference type="EMBL" id="MBO8426836.1"/>
    </source>
</evidence>